<dbReference type="AlphaFoldDB" id="A0A8D8ZWP2"/>
<keyword evidence="4" id="KW-0804">Transcription</keyword>
<feature type="compositionally biased region" description="Polar residues" evidence="6">
    <location>
        <begin position="160"/>
        <end position="177"/>
    </location>
</feature>
<evidence type="ECO:0000259" key="7">
    <source>
        <dbReference type="Pfam" id="PF13873"/>
    </source>
</evidence>
<reference evidence="8" key="1">
    <citation type="submission" date="2021-05" db="EMBL/GenBank/DDBJ databases">
        <authorList>
            <person name="Alioto T."/>
            <person name="Alioto T."/>
            <person name="Gomez Garrido J."/>
        </authorList>
    </citation>
    <scope>NUCLEOTIDE SEQUENCE</scope>
</reference>
<dbReference type="Pfam" id="PF13873">
    <property type="entry name" value="Myb_DNA-bind_5"/>
    <property type="match status" value="1"/>
</dbReference>
<proteinExistence type="predicted"/>
<comment type="function">
    <text evidence="5">Involved in transvection phenomena (= synapsis-dependent gene expression), where the synaptic pairing of chromosomes carrying genes with which zeste interacts influences the expression of these genes. Zeste binds to DNA and stimulates transcription from a nearby promoter.</text>
</comment>
<dbReference type="EMBL" id="HBUF01541734">
    <property type="protein sequence ID" value="CAG6755329.1"/>
    <property type="molecule type" value="Transcribed_RNA"/>
</dbReference>
<dbReference type="InterPro" id="IPR028002">
    <property type="entry name" value="Myb_DNA-bind_5"/>
</dbReference>
<evidence type="ECO:0000313" key="8">
    <source>
        <dbReference type="EMBL" id="CAG6755329.1"/>
    </source>
</evidence>
<evidence type="ECO:0000256" key="2">
    <source>
        <dbReference type="ARBA" id="ARBA00016807"/>
    </source>
</evidence>
<keyword evidence="3" id="KW-0805">Transcription regulation</keyword>
<evidence type="ECO:0000256" key="1">
    <source>
        <dbReference type="ARBA" id="ARBA00011764"/>
    </source>
</evidence>
<feature type="domain" description="Myb/SANT-like DNA-binding" evidence="7">
    <location>
        <begin position="10"/>
        <end position="79"/>
    </location>
</feature>
<feature type="region of interest" description="Disordered" evidence="6">
    <location>
        <begin position="118"/>
        <end position="203"/>
    </location>
</feature>
<comment type="subunit">
    <text evidence="1">Self-associates forming complexes of several hundred monomers.</text>
</comment>
<sequence>MTTRKIQNANKMLVLERILENKELLLGQFSSTVSHITKERAWADILEVAQSVGLAGHARDWTFARDKLWGSWKSRTMRKRDNARATGTGGGKEAIMDEVDAKILDILCKDSPAVDGLMNIPESYGPPPSTSPAQLTTQNSAPPTNTPHHPDHPALIYTHYTHNTSPAPLYTHNTAPPTHSTVQQTSTHTHTTATQSRKRKLSPDYTQELKIRWQELQNKKAEEYIKLAPLKRRWLELQNMKMERELGITSNPPEENPPIDIQEEIVVGYSISSDDSE</sequence>
<feature type="compositionally biased region" description="Polar residues" evidence="6">
    <location>
        <begin position="131"/>
        <end position="141"/>
    </location>
</feature>
<evidence type="ECO:0000256" key="5">
    <source>
        <dbReference type="ARBA" id="ARBA00025466"/>
    </source>
</evidence>
<evidence type="ECO:0000256" key="3">
    <source>
        <dbReference type="ARBA" id="ARBA00023015"/>
    </source>
</evidence>
<organism evidence="8">
    <name type="scientific">Cacopsylla melanoneura</name>
    <dbReference type="NCBI Taxonomy" id="428564"/>
    <lineage>
        <taxon>Eukaryota</taxon>
        <taxon>Metazoa</taxon>
        <taxon>Ecdysozoa</taxon>
        <taxon>Arthropoda</taxon>
        <taxon>Hexapoda</taxon>
        <taxon>Insecta</taxon>
        <taxon>Pterygota</taxon>
        <taxon>Neoptera</taxon>
        <taxon>Paraneoptera</taxon>
        <taxon>Hemiptera</taxon>
        <taxon>Sternorrhyncha</taxon>
        <taxon>Psylloidea</taxon>
        <taxon>Psyllidae</taxon>
        <taxon>Psyllinae</taxon>
        <taxon>Cacopsylla</taxon>
    </lineage>
</organism>
<protein>
    <recommendedName>
        <fullName evidence="2">Regulatory protein zeste</fullName>
    </recommendedName>
</protein>
<name>A0A8D8ZWP2_9HEMI</name>
<evidence type="ECO:0000256" key="6">
    <source>
        <dbReference type="SAM" id="MobiDB-lite"/>
    </source>
</evidence>
<accession>A0A8D8ZWP2</accession>
<feature type="compositionally biased region" description="Low complexity" evidence="6">
    <location>
        <begin position="178"/>
        <end position="195"/>
    </location>
</feature>
<evidence type="ECO:0000256" key="4">
    <source>
        <dbReference type="ARBA" id="ARBA00023163"/>
    </source>
</evidence>